<proteinExistence type="predicted"/>
<evidence type="ECO:0000313" key="1">
    <source>
        <dbReference type="EMBL" id="EKM29658.1"/>
    </source>
</evidence>
<accession>A0A454CTC2</accession>
<feature type="non-terminal residue" evidence="1">
    <location>
        <position position="1"/>
    </location>
</feature>
<organism evidence="1 2">
    <name type="scientific">Vibrio harveyi</name>
    <name type="common">Beneckea harveyi</name>
    <dbReference type="NCBI Taxonomy" id="669"/>
    <lineage>
        <taxon>Bacteria</taxon>
        <taxon>Pseudomonadati</taxon>
        <taxon>Pseudomonadota</taxon>
        <taxon>Gammaproteobacteria</taxon>
        <taxon>Vibrionales</taxon>
        <taxon>Vibrionaceae</taxon>
        <taxon>Vibrio</taxon>
    </lineage>
</organism>
<dbReference type="EMBL" id="AJSR01001992">
    <property type="protein sequence ID" value="EKM29658.1"/>
    <property type="molecule type" value="Genomic_DNA"/>
</dbReference>
<gene>
    <name evidence="1" type="ORF">VCHENC02_4543B</name>
</gene>
<sequence>VAVFSPSTSLRAS</sequence>
<evidence type="ECO:0000313" key="2">
    <source>
        <dbReference type="Proteomes" id="UP000008367"/>
    </source>
</evidence>
<dbReference type="Proteomes" id="UP000008367">
    <property type="component" value="Unassembled WGS sequence"/>
</dbReference>
<name>A0A454CTC2_VIBHA</name>
<reference evidence="1 2" key="1">
    <citation type="submission" date="2012-10" db="EMBL/GenBank/DDBJ databases">
        <title>Genome sequence of Vibrio Cholerae HENC-02.</title>
        <authorList>
            <person name="Eppinger M."/>
            <person name="Hasan N.A."/>
            <person name="Sengamalay N."/>
            <person name="Hine E."/>
            <person name="Su Q."/>
            <person name="Daugherty S.C."/>
            <person name="Young S."/>
            <person name="Sadzewicz L."/>
            <person name="Tallon L."/>
            <person name="Cebula T.A."/>
            <person name="Ravel J."/>
            <person name="Colwell R.R."/>
        </authorList>
    </citation>
    <scope>NUCLEOTIDE SEQUENCE [LARGE SCALE GENOMIC DNA]</scope>
    <source>
        <strain evidence="1 2">HENC-02</strain>
    </source>
</reference>
<comment type="caution">
    <text evidence="1">The sequence shown here is derived from an EMBL/GenBank/DDBJ whole genome shotgun (WGS) entry which is preliminary data.</text>
</comment>
<protein>
    <submittedName>
        <fullName evidence="1">Putative membrane protein</fullName>
    </submittedName>
</protein>